<dbReference type="InterPro" id="IPR000270">
    <property type="entry name" value="PB1_dom"/>
</dbReference>
<feature type="domain" description="PX" evidence="5">
    <location>
        <begin position="296"/>
        <end position="416"/>
    </location>
</feature>
<evidence type="ECO:0000259" key="5">
    <source>
        <dbReference type="PROSITE" id="PS50195"/>
    </source>
</evidence>
<dbReference type="Pfam" id="PF00018">
    <property type="entry name" value="SH3_1"/>
    <property type="match status" value="2"/>
</dbReference>
<dbReference type="SMART" id="SM00326">
    <property type="entry name" value="SH3"/>
    <property type="match status" value="2"/>
</dbReference>
<dbReference type="SMART" id="SM00666">
    <property type="entry name" value="PB1"/>
    <property type="match status" value="1"/>
</dbReference>
<accession>A0ABR3B000</accession>
<evidence type="ECO:0000313" key="8">
    <source>
        <dbReference type="Proteomes" id="UP001448207"/>
    </source>
</evidence>
<dbReference type="Pfam" id="PF00564">
    <property type="entry name" value="PB1"/>
    <property type="match status" value="1"/>
</dbReference>
<dbReference type="PROSITE" id="PS50002">
    <property type="entry name" value="SH3"/>
    <property type="match status" value="2"/>
</dbReference>
<dbReference type="Proteomes" id="UP001448207">
    <property type="component" value="Unassembled WGS sequence"/>
</dbReference>
<dbReference type="PANTHER" id="PTHR15706:SF2">
    <property type="entry name" value="SH3 AND PX DOMAIN-CONTAINING PROTEIN 2A"/>
    <property type="match status" value="1"/>
</dbReference>
<keyword evidence="8" id="KW-1185">Reference proteome</keyword>
<dbReference type="Gene3D" id="2.30.30.40">
    <property type="entry name" value="SH3 Domains"/>
    <property type="match status" value="2"/>
</dbReference>
<dbReference type="InterPro" id="IPR036871">
    <property type="entry name" value="PX_dom_sf"/>
</dbReference>
<dbReference type="EMBL" id="JBCLYO010000008">
    <property type="protein sequence ID" value="KAL0086271.1"/>
    <property type="molecule type" value="Genomic_DNA"/>
</dbReference>
<dbReference type="InterPro" id="IPR001683">
    <property type="entry name" value="PX_dom"/>
</dbReference>
<dbReference type="PRINTS" id="PR00452">
    <property type="entry name" value="SH3DOMAIN"/>
</dbReference>
<keyword evidence="2" id="KW-0677">Repeat</keyword>
<dbReference type="Gene3D" id="3.10.20.90">
    <property type="entry name" value="Phosphatidylinositol 3-kinase Catalytic Subunit, Chain A, domain 1"/>
    <property type="match status" value="1"/>
</dbReference>
<dbReference type="InterPro" id="IPR035550">
    <property type="entry name" value="Bem1/Scd2_PX"/>
</dbReference>
<evidence type="ECO:0000259" key="4">
    <source>
        <dbReference type="PROSITE" id="PS50002"/>
    </source>
</evidence>
<protein>
    <recommendedName>
        <fullName evidence="9">SH3 domain-containing protein</fullName>
    </recommendedName>
</protein>
<dbReference type="Gene3D" id="3.30.1520.10">
    <property type="entry name" value="Phox-like domain"/>
    <property type="match status" value="1"/>
</dbReference>
<name>A0ABR3B000_PHYBL</name>
<dbReference type="InterPro" id="IPR036028">
    <property type="entry name" value="SH3-like_dom_sf"/>
</dbReference>
<evidence type="ECO:0008006" key="9">
    <source>
        <dbReference type="Google" id="ProtNLM"/>
    </source>
</evidence>
<comment type="caution">
    <text evidence="7">The sequence shown here is derived from an EMBL/GenBank/DDBJ whole genome shotgun (WGS) entry which is preliminary data.</text>
</comment>
<evidence type="ECO:0000256" key="1">
    <source>
        <dbReference type="ARBA" id="ARBA00022443"/>
    </source>
</evidence>
<dbReference type="Pfam" id="PF00787">
    <property type="entry name" value="PX"/>
    <property type="match status" value="1"/>
</dbReference>
<feature type="domain" description="SH3" evidence="4">
    <location>
        <begin position="140"/>
        <end position="202"/>
    </location>
</feature>
<evidence type="ECO:0000259" key="6">
    <source>
        <dbReference type="PROSITE" id="PS51745"/>
    </source>
</evidence>
<dbReference type="CDD" id="cd11878">
    <property type="entry name" value="SH3_Bem1p_1"/>
    <property type="match status" value="1"/>
</dbReference>
<feature type="domain" description="SH3" evidence="4">
    <location>
        <begin position="41"/>
        <end position="103"/>
    </location>
</feature>
<reference evidence="7 8" key="1">
    <citation type="submission" date="2024-04" db="EMBL/GenBank/DDBJ databases">
        <title>Symmetric and asymmetric DNA N6-adenine methylation regulates different biological responses in Mucorales.</title>
        <authorList>
            <consortium name="Lawrence Berkeley National Laboratory"/>
            <person name="Lax C."/>
            <person name="Mondo S.J."/>
            <person name="Osorio-Concepcion M."/>
            <person name="Muszewska A."/>
            <person name="Corrochano-Luque M."/>
            <person name="Gutierrez G."/>
            <person name="Riley R."/>
            <person name="Lipzen A."/>
            <person name="Guo J."/>
            <person name="Hundley H."/>
            <person name="Amirebrahimi M."/>
            <person name="Ng V."/>
            <person name="Lorenzo-Gutierrez D."/>
            <person name="Binder U."/>
            <person name="Yang J."/>
            <person name="Song Y."/>
            <person name="Canovas D."/>
            <person name="Navarro E."/>
            <person name="Freitag M."/>
            <person name="Gabaldon T."/>
            <person name="Grigoriev I.V."/>
            <person name="Corrochano L.M."/>
            <person name="Nicolas F.E."/>
            <person name="Garre V."/>
        </authorList>
    </citation>
    <scope>NUCLEOTIDE SEQUENCE [LARGE SCALE GENOMIC DNA]</scope>
    <source>
        <strain evidence="7 8">L51</strain>
    </source>
</reference>
<gene>
    <name evidence="7" type="ORF">J3Q64DRAFT_1809297</name>
</gene>
<feature type="domain" description="PB1" evidence="6">
    <location>
        <begin position="454"/>
        <end position="530"/>
    </location>
</feature>
<dbReference type="InterPro" id="IPR035549">
    <property type="entry name" value="Bem1/Scd2_SH3_2"/>
</dbReference>
<dbReference type="SUPFAM" id="SSF50044">
    <property type="entry name" value="SH3-domain"/>
    <property type="match status" value="2"/>
</dbReference>
<keyword evidence="1 3" id="KW-0728">SH3 domain</keyword>
<dbReference type="InterPro" id="IPR051228">
    <property type="entry name" value="NADPH_Oxidase/PX-Domain"/>
</dbReference>
<evidence type="ECO:0000256" key="2">
    <source>
        <dbReference type="ARBA" id="ARBA00022737"/>
    </source>
</evidence>
<sequence length="530" mass="59283">MFTKEKVKPPLSLRSARRSLVKNKISTPVGIPITHHASLAAPKKIIKALYDYQAQGPDELSFSEGDFYHVTARENDSKWFEACNPATNTKGLVPVAFFQVLDKAERNLAVAQPLNDLNIKSDSGFSDSADTMLPTPSKKTSHLYGVVLYDFQAERSDELNAKEGEPIIVIAQSNPEWFVAKPIGRLGGPGLIPVSFVQVRDAVSGQIITNVSNLRQTSSNFIPNVEEWKKMTQGYEASSIPLGRIDKQPQQQLQTQQQSQSQFQSPIQDTINEGRSVKSGSSWSTRSSASQPIVMAATAVVVSAVIDSFILEGDQYWFVVYTRLSNNTHRILYRLYEDFYDFQINLLNDYPVEAGKAKRERILPYMPGPLAVIDQEITAERQRDLNTYCKDLLGLPRYISEGDLVQVQLFGIHEGDIETDHDPRSDPAMFTQQPQQSVSQPMPGAIVGGAYYDTIKIKIVHKDDIFAIKVPANTTLDVLRDRIHDRLGFNVQLNYKDEITGESMELSEERDMEEAFASAVQRGKLTVFAT</sequence>
<dbReference type="PROSITE" id="PS51745">
    <property type="entry name" value="PB1"/>
    <property type="match status" value="1"/>
</dbReference>
<proteinExistence type="predicted"/>
<dbReference type="SUPFAM" id="SSF54277">
    <property type="entry name" value="CAD &amp; PB1 domains"/>
    <property type="match status" value="1"/>
</dbReference>
<dbReference type="InterPro" id="IPR053793">
    <property type="entry name" value="PB1-like"/>
</dbReference>
<dbReference type="SMART" id="SM00312">
    <property type="entry name" value="PX"/>
    <property type="match status" value="1"/>
</dbReference>
<evidence type="ECO:0000313" key="7">
    <source>
        <dbReference type="EMBL" id="KAL0086271.1"/>
    </source>
</evidence>
<dbReference type="PANTHER" id="PTHR15706">
    <property type="entry name" value="SH3 MULTIPLE DOMAIN"/>
    <property type="match status" value="1"/>
</dbReference>
<dbReference type="InterPro" id="IPR035548">
    <property type="entry name" value="Bem1/Scd2_SH3_1"/>
</dbReference>
<dbReference type="CDD" id="cd11879">
    <property type="entry name" value="SH3_Bem1p_2"/>
    <property type="match status" value="1"/>
</dbReference>
<dbReference type="PROSITE" id="PS50195">
    <property type="entry name" value="PX"/>
    <property type="match status" value="1"/>
</dbReference>
<dbReference type="CDD" id="cd06890">
    <property type="entry name" value="PX_Bem1p"/>
    <property type="match status" value="1"/>
</dbReference>
<evidence type="ECO:0000256" key="3">
    <source>
        <dbReference type="PROSITE-ProRule" id="PRU00192"/>
    </source>
</evidence>
<dbReference type="SUPFAM" id="SSF64268">
    <property type="entry name" value="PX domain"/>
    <property type="match status" value="1"/>
</dbReference>
<organism evidence="7 8">
    <name type="scientific">Phycomyces blakesleeanus</name>
    <dbReference type="NCBI Taxonomy" id="4837"/>
    <lineage>
        <taxon>Eukaryota</taxon>
        <taxon>Fungi</taxon>
        <taxon>Fungi incertae sedis</taxon>
        <taxon>Mucoromycota</taxon>
        <taxon>Mucoromycotina</taxon>
        <taxon>Mucoromycetes</taxon>
        <taxon>Mucorales</taxon>
        <taxon>Phycomycetaceae</taxon>
        <taxon>Phycomyces</taxon>
    </lineage>
</organism>
<dbReference type="InterPro" id="IPR001452">
    <property type="entry name" value="SH3_domain"/>
</dbReference>